<keyword evidence="4" id="KW-1003">Cell membrane</keyword>
<dbReference type="InterPro" id="IPR005503">
    <property type="entry name" value="FliL"/>
</dbReference>
<dbReference type="OrthoDB" id="5616092at2"/>
<comment type="subcellular location">
    <subcellularLocation>
        <location evidence="10">Cell inner membrane</location>
    </subcellularLocation>
    <subcellularLocation>
        <location evidence="2">Cell membrane</location>
        <topology evidence="2">Single-pass membrane protein</topology>
    </subcellularLocation>
</comment>
<keyword evidence="6" id="KW-0812">Transmembrane</keyword>
<keyword evidence="11" id="KW-0282">Flagellum</keyword>
<evidence type="ECO:0000256" key="10">
    <source>
        <dbReference type="RuleBase" id="RU364125"/>
    </source>
</evidence>
<keyword evidence="5 10" id="KW-0145">Chemotaxis</keyword>
<evidence type="ECO:0000256" key="3">
    <source>
        <dbReference type="ARBA" id="ARBA00008281"/>
    </source>
</evidence>
<organism evidence="11 12">
    <name type="scientific">Luteimonas chenhongjianii</name>
    <dbReference type="NCBI Taxonomy" id="2006110"/>
    <lineage>
        <taxon>Bacteria</taxon>
        <taxon>Pseudomonadati</taxon>
        <taxon>Pseudomonadota</taxon>
        <taxon>Gammaproteobacteria</taxon>
        <taxon>Lysobacterales</taxon>
        <taxon>Lysobacteraceae</taxon>
        <taxon>Luteimonas</taxon>
    </lineage>
</organism>
<evidence type="ECO:0000256" key="2">
    <source>
        <dbReference type="ARBA" id="ARBA00004162"/>
    </source>
</evidence>
<evidence type="ECO:0000256" key="5">
    <source>
        <dbReference type="ARBA" id="ARBA00022500"/>
    </source>
</evidence>
<dbReference type="GO" id="GO:0006935">
    <property type="term" value="P:chemotaxis"/>
    <property type="evidence" value="ECO:0007669"/>
    <property type="project" value="UniProtKB-KW"/>
</dbReference>
<evidence type="ECO:0000256" key="7">
    <source>
        <dbReference type="ARBA" id="ARBA00022779"/>
    </source>
</evidence>
<comment type="function">
    <text evidence="1 10">Controls the rotational direction of flagella during chemotaxis.</text>
</comment>
<keyword evidence="7 10" id="KW-0283">Flagellar rotation</keyword>
<keyword evidence="12" id="KW-1185">Reference proteome</keyword>
<comment type="similarity">
    <text evidence="3 10">Belongs to the FliL family.</text>
</comment>
<dbReference type="GO" id="GO:0071978">
    <property type="term" value="P:bacterial-type flagellum-dependent swarming motility"/>
    <property type="evidence" value="ECO:0007669"/>
    <property type="project" value="TreeGrafter"/>
</dbReference>
<protein>
    <recommendedName>
        <fullName evidence="10">Flagellar protein FliL</fullName>
    </recommendedName>
</protein>
<reference evidence="12" key="1">
    <citation type="submission" date="2017-09" db="EMBL/GenBank/DDBJ databases">
        <title>Luteimonas liuhanmingii sp.nov., isolated from the intestinal contents of Tibetan Plateau Pika in Yushu, Qinghai Province, China.</title>
        <authorList>
            <person name="Gui Z."/>
        </authorList>
    </citation>
    <scope>NUCLEOTIDE SEQUENCE [LARGE SCALE GENOMIC DNA]</scope>
    <source>
        <strain evidence="12">100111</strain>
    </source>
</reference>
<dbReference type="AlphaFoldDB" id="A0A290XI44"/>
<keyword evidence="10" id="KW-0997">Cell inner membrane</keyword>
<sequence length="130" mass="13957">MSGAAGAGWSLFNRKAEPVTTLPAPAQYLPMAPAFVVNLEDTPMGPRYLQVEVQLVTRDPLAVAELQKHEPALRARLLMLFAQQTHAGVATRAGKEALQAQALAEVQALMTEETGKPSAEALLFTSFVTQ</sequence>
<dbReference type="KEGG" id="lum:CNR27_09665"/>
<evidence type="ECO:0000256" key="1">
    <source>
        <dbReference type="ARBA" id="ARBA00002254"/>
    </source>
</evidence>
<evidence type="ECO:0000313" key="11">
    <source>
        <dbReference type="EMBL" id="ATD68810.1"/>
    </source>
</evidence>
<dbReference type="Proteomes" id="UP000218968">
    <property type="component" value="Chromosome"/>
</dbReference>
<evidence type="ECO:0000313" key="12">
    <source>
        <dbReference type="Proteomes" id="UP000218968"/>
    </source>
</evidence>
<proteinExistence type="inferred from homology"/>
<keyword evidence="8" id="KW-1133">Transmembrane helix</keyword>
<evidence type="ECO:0000256" key="4">
    <source>
        <dbReference type="ARBA" id="ARBA00022475"/>
    </source>
</evidence>
<dbReference type="EMBL" id="CP023406">
    <property type="protein sequence ID" value="ATD68810.1"/>
    <property type="molecule type" value="Genomic_DNA"/>
</dbReference>
<dbReference type="GO" id="GO:0005886">
    <property type="term" value="C:plasma membrane"/>
    <property type="evidence" value="ECO:0007669"/>
    <property type="project" value="UniProtKB-SubCell"/>
</dbReference>
<evidence type="ECO:0000256" key="8">
    <source>
        <dbReference type="ARBA" id="ARBA00022989"/>
    </source>
</evidence>
<dbReference type="Pfam" id="PF03748">
    <property type="entry name" value="FliL"/>
    <property type="match status" value="1"/>
</dbReference>
<evidence type="ECO:0000256" key="9">
    <source>
        <dbReference type="ARBA" id="ARBA00023136"/>
    </source>
</evidence>
<dbReference type="GO" id="GO:0009425">
    <property type="term" value="C:bacterial-type flagellum basal body"/>
    <property type="evidence" value="ECO:0007669"/>
    <property type="project" value="InterPro"/>
</dbReference>
<keyword evidence="11" id="KW-0969">Cilium</keyword>
<accession>A0A290XI44</accession>
<name>A0A290XI44_9GAMM</name>
<evidence type="ECO:0000256" key="6">
    <source>
        <dbReference type="ARBA" id="ARBA00022692"/>
    </source>
</evidence>
<keyword evidence="9 10" id="KW-0472">Membrane</keyword>
<dbReference type="PANTHER" id="PTHR35091">
    <property type="entry name" value="FLAGELLAR PROTEIN FLIL"/>
    <property type="match status" value="1"/>
</dbReference>
<dbReference type="PANTHER" id="PTHR35091:SF2">
    <property type="entry name" value="FLAGELLAR PROTEIN FLIL"/>
    <property type="match status" value="1"/>
</dbReference>
<gene>
    <name evidence="11" type="ORF">CNR27_09665</name>
</gene>
<keyword evidence="11" id="KW-0966">Cell projection</keyword>